<feature type="signal peptide" evidence="1">
    <location>
        <begin position="1"/>
        <end position="22"/>
    </location>
</feature>
<organism evidence="2 3">
    <name type="scientific">Dyella lipolytica</name>
    <dbReference type="NCBI Taxonomy" id="1867835"/>
    <lineage>
        <taxon>Bacteria</taxon>
        <taxon>Pseudomonadati</taxon>
        <taxon>Pseudomonadota</taxon>
        <taxon>Gammaproteobacteria</taxon>
        <taxon>Lysobacterales</taxon>
        <taxon>Rhodanobacteraceae</taxon>
        <taxon>Dyella</taxon>
    </lineage>
</organism>
<dbReference type="SUPFAM" id="SSF110087">
    <property type="entry name" value="DR1885-like metal-binding protein"/>
    <property type="match status" value="1"/>
</dbReference>
<evidence type="ECO:0000313" key="2">
    <source>
        <dbReference type="EMBL" id="MFK2875402.1"/>
    </source>
</evidence>
<gene>
    <name evidence="2" type="ORF">ISP13_17880</name>
</gene>
<protein>
    <submittedName>
        <fullName evidence="2">Copper chaperone PCu(A)C</fullName>
    </submittedName>
</protein>
<evidence type="ECO:0000256" key="1">
    <source>
        <dbReference type="SAM" id="SignalP"/>
    </source>
</evidence>
<feature type="chain" id="PRO_5047464232" evidence="1">
    <location>
        <begin position="23"/>
        <end position="151"/>
    </location>
</feature>
<accession>A0ABW8IZY0</accession>
<dbReference type="Pfam" id="PF04314">
    <property type="entry name" value="PCuAC"/>
    <property type="match status" value="1"/>
</dbReference>
<reference evidence="2 3" key="1">
    <citation type="submission" date="2020-10" db="EMBL/GenBank/DDBJ databases">
        <title>Phylogeny of dyella-like bacteria.</title>
        <authorList>
            <person name="Fu J."/>
        </authorList>
    </citation>
    <scope>NUCLEOTIDE SEQUENCE [LARGE SCALE GENOMIC DNA]</scope>
    <source>
        <strain evidence="2 3">DHOB07</strain>
    </source>
</reference>
<dbReference type="PANTHER" id="PTHR36302:SF1">
    <property type="entry name" value="COPPER CHAPERONE PCU(A)C"/>
    <property type="match status" value="1"/>
</dbReference>
<dbReference type="InterPro" id="IPR058248">
    <property type="entry name" value="Lxx211020-like"/>
</dbReference>
<proteinExistence type="predicted"/>
<dbReference type="EMBL" id="JADIKG010000013">
    <property type="protein sequence ID" value="MFK2875402.1"/>
    <property type="molecule type" value="Genomic_DNA"/>
</dbReference>
<comment type="caution">
    <text evidence="2">The sequence shown here is derived from an EMBL/GenBank/DDBJ whole genome shotgun (WGS) entry which is preliminary data.</text>
</comment>
<dbReference type="PANTHER" id="PTHR36302">
    <property type="entry name" value="BLR7088 PROTEIN"/>
    <property type="match status" value="1"/>
</dbReference>
<dbReference type="Proteomes" id="UP001620405">
    <property type="component" value="Unassembled WGS sequence"/>
</dbReference>
<evidence type="ECO:0000313" key="3">
    <source>
        <dbReference type="Proteomes" id="UP001620405"/>
    </source>
</evidence>
<dbReference type="RefSeq" id="WP_284395421.1">
    <property type="nucleotide sequence ID" value="NZ_BSNQ01000003.1"/>
</dbReference>
<dbReference type="InterPro" id="IPR007410">
    <property type="entry name" value="LpqE-like"/>
</dbReference>
<dbReference type="Gene3D" id="2.60.40.1890">
    <property type="entry name" value="PCu(A)C copper chaperone"/>
    <property type="match status" value="1"/>
</dbReference>
<keyword evidence="3" id="KW-1185">Reference proteome</keyword>
<name>A0ABW8IZY0_9GAMM</name>
<sequence length="151" mass="15832">MTPRALGFLLATSLLPTAGLHAAQADHVTASHAWIRLLPGDLPAGGYVTLQNNGATAATLVAAQSAAYASVMIHQSLQETDGTSRMAMIGRLMIPAHGDMSLVPASYHLMLQQASHPLKVGDSVDITLDFADGSRLPVHFLVRPANAVDTN</sequence>
<dbReference type="InterPro" id="IPR036182">
    <property type="entry name" value="PCuAC_sf"/>
</dbReference>
<keyword evidence="1" id="KW-0732">Signal</keyword>